<evidence type="ECO:0000256" key="9">
    <source>
        <dbReference type="ARBA" id="ARBA00025250"/>
    </source>
</evidence>
<evidence type="ECO:0000313" key="12">
    <source>
        <dbReference type="Proteomes" id="UP000004947"/>
    </source>
</evidence>
<dbReference type="AlphaFoldDB" id="A6DGC4"/>
<evidence type="ECO:0000256" key="2">
    <source>
        <dbReference type="ARBA" id="ARBA00010278"/>
    </source>
</evidence>
<comment type="subcellular location">
    <subcellularLocation>
        <location evidence="1">Secreted</location>
    </subcellularLocation>
</comment>
<keyword evidence="12" id="KW-1185">Reference proteome</keyword>
<dbReference type="InterPro" id="IPR043595">
    <property type="entry name" value="FaeB/C/D"/>
</dbReference>
<evidence type="ECO:0008006" key="13">
    <source>
        <dbReference type="Google" id="ProtNLM"/>
    </source>
</evidence>
<keyword evidence="8" id="KW-0624">Polysaccharide degradation</keyword>
<evidence type="ECO:0000256" key="1">
    <source>
        <dbReference type="ARBA" id="ARBA00004613"/>
    </source>
</evidence>
<keyword evidence="3" id="KW-0964">Secreted</keyword>
<dbReference type="Proteomes" id="UP000004947">
    <property type="component" value="Unassembled WGS sequence"/>
</dbReference>
<proteinExistence type="inferred from homology"/>
<keyword evidence="7" id="KW-0119">Carbohydrate metabolism</keyword>
<evidence type="ECO:0000256" key="8">
    <source>
        <dbReference type="ARBA" id="ARBA00023326"/>
    </source>
</evidence>
<comment type="function">
    <text evidence="9">Involved in degradation of plant cell walls. Hydrolyzes the feruloyl-arabinose ester bond in arabinoxylans, and the feruloyl-galactose ester bond in pectin. Active against paranitrophenyl-acetate, methyl ferulate and wheat arabinoxylan.</text>
</comment>
<name>A6DGC4_9BACT</name>
<dbReference type="STRING" id="313628.LNTAR_22664"/>
<evidence type="ECO:0000256" key="5">
    <source>
        <dbReference type="ARBA" id="ARBA00022729"/>
    </source>
</evidence>
<dbReference type="eggNOG" id="COG3509">
    <property type="taxonomic scope" value="Bacteria"/>
</dbReference>
<evidence type="ECO:0000256" key="6">
    <source>
        <dbReference type="ARBA" id="ARBA00022801"/>
    </source>
</evidence>
<comment type="similarity">
    <text evidence="2">Belongs to the faeC family.</text>
</comment>
<feature type="chain" id="PRO_5002694315" description="Poly(3-hydroxybutyrate) depolymerase" evidence="10">
    <location>
        <begin position="22"/>
        <end position="311"/>
    </location>
</feature>
<dbReference type="EMBL" id="ABCK01000002">
    <property type="protein sequence ID" value="EDM29241.1"/>
    <property type="molecule type" value="Genomic_DNA"/>
</dbReference>
<keyword evidence="5 10" id="KW-0732">Signal</keyword>
<organism evidence="11 12">
    <name type="scientific">Lentisphaera araneosa HTCC2155</name>
    <dbReference type="NCBI Taxonomy" id="313628"/>
    <lineage>
        <taxon>Bacteria</taxon>
        <taxon>Pseudomonadati</taxon>
        <taxon>Lentisphaerota</taxon>
        <taxon>Lentisphaeria</taxon>
        <taxon>Lentisphaerales</taxon>
        <taxon>Lentisphaeraceae</taxon>
        <taxon>Lentisphaera</taxon>
    </lineage>
</organism>
<dbReference type="RefSeq" id="WP_007276967.1">
    <property type="nucleotide sequence ID" value="NZ_ABCK01000002.1"/>
</dbReference>
<dbReference type="PANTHER" id="PTHR38050">
    <property type="match status" value="1"/>
</dbReference>
<evidence type="ECO:0000256" key="3">
    <source>
        <dbReference type="ARBA" id="ARBA00022525"/>
    </source>
</evidence>
<comment type="caution">
    <text evidence="11">The sequence shown here is derived from an EMBL/GenBank/DDBJ whole genome shotgun (WGS) entry which is preliminary data.</text>
</comment>
<sequence>MRKGLLLILLSSTVLLGTAFSQGKRSAKEKRGTSKAVVYKAANGVLKSGVFHIRQSWAEVIDYDRAVYVQVPQGEGPFPVYIALHGRGGTGERKMMNLKRMTDRIVIAPDGYNKGWSQKRPDVDFVRQIISYLKTCKVVDGSNIAIHGSSNGAGLLYRLMIELEEGTFHHGICSIGGLTTERYDGKNFLWDPTGGDNNKTAIVPAKGRRFLQINGTEDQIVPYTGGTGTLGISFIAAQDSFYRWAVHMGEKAPQLADSAGKPHPKNNKLMTYEYLDGNFKHIKAVGSKHGVQGKEIKEIIHEFISQPIMKK</sequence>
<dbReference type="SUPFAM" id="SSF53474">
    <property type="entry name" value="alpha/beta-Hydrolases"/>
    <property type="match status" value="1"/>
</dbReference>
<dbReference type="GO" id="GO:0030600">
    <property type="term" value="F:feruloyl esterase activity"/>
    <property type="evidence" value="ECO:0007669"/>
    <property type="project" value="InterPro"/>
</dbReference>
<dbReference type="PANTHER" id="PTHR38050:SF1">
    <property type="entry name" value="FERULOYL ESTERASE C"/>
    <property type="match status" value="1"/>
</dbReference>
<evidence type="ECO:0000256" key="4">
    <source>
        <dbReference type="ARBA" id="ARBA00022651"/>
    </source>
</evidence>
<gene>
    <name evidence="11" type="ORF">LNTAR_22664</name>
</gene>
<evidence type="ECO:0000313" key="11">
    <source>
        <dbReference type="EMBL" id="EDM29241.1"/>
    </source>
</evidence>
<dbReference type="GO" id="GO:0005576">
    <property type="term" value="C:extracellular region"/>
    <property type="evidence" value="ECO:0007669"/>
    <property type="project" value="UniProtKB-SubCell"/>
</dbReference>
<reference evidence="11 12" key="1">
    <citation type="journal article" date="2010" name="J. Bacteriol.">
        <title>Genome sequence of Lentisphaera araneosa HTCC2155T, the type species of the order Lentisphaerales in the phylum Lentisphaerae.</title>
        <authorList>
            <person name="Thrash J.C."/>
            <person name="Cho J.C."/>
            <person name="Vergin K.L."/>
            <person name="Morris R.M."/>
            <person name="Giovannoni S.J."/>
        </authorList>
    </citation>
    <scope>NUCLEOTIDE SEQUENCE [LARGE SCALE GENOMIC DNA]</scope>
    <source>
        <strain evidence="11 12">HTCC2155</strain>
    </source>
</reference>
<keyword evidence="6" id="KW-0378">Hydrolase</keyword>
<evidence type="ECO:0000256" key="7">
    <source>
        <dbReference type="ARBA" id="ARBA00023277"/>
    </source>
</evidence>
<dbReference type="InterPro" id="IPR029058">
    <property type="entry name" value="AB_hydrolase_fold"/>
</dbReference>
<dbReference type="Gene3D" id="3.40.50.1820">
    <property type="entry name" value="alpha/beta hydrolase"/>
    <property type="match status" value="1"/>
</dbReference>
<dbReference type="GO" id="GO:0045493">
    <property type="term" value="P:xylan catabolic process"/>
    <property type="evidence" value="ECO:0007669"/>
    <property type="project" value="UniProtKB-KW"/>
</dbReference>
<protein>
    <recommendedName>
        <fullName evidence="13">Poly(3-hydroxybutyrate) depolymerase</fullName>
    </recommendedName>
</protein>
<dbReference type="OrthoDB" id="9764953at2"/>
<accession>A6DGC4</accession>
<feature type="signal peptide" evidence="10">
    <location>
        <begin position="1"/>
        <end position="21"/>
    </location>
</feature>
<keyword evidence="4" id="KW-0858">Xylan degradation</keyword>
<evidence type="ECO:0000256" key="10">
    <source>
        <dbReference type="SAM" id="SignalP"/>
    </source>
</evidence>